<proteinExistence type="predicted"/>
<gene>
    <name evidence="2" type="ORF">NDU88_002771</name>
</gene>
<sequence length="106" mass="11178">MSSLVGIWGLGEHPATPSPSATQQQKPPTKQQKAEISNVLRQTLLLLMEVEEVVVDAGRAEAAVCGLRGARGREVTKVVVAGGQRGGACVERSRVHGLRGGELVRV</sequence>
<reference evidence="2" key="1">
    <citation type="journal article" date="2022" name="bioRxiv">
        <title>Sequencing and chromosome-scale assembly of the giantPleurodeles waltlgenome.</title>
        <authorList>
            <person name="Brown T."/>
            <person name="Elewa A."/>
            <person name="Iarovenko S."/>
            <person name="Subramanian E."/>
            <person name="Araus A.J."/>
            <person name="Petzold A."/>
            <person name="Susuki M."/>
            <person name="Suzuki K.-i.T."/>
            <person name="Hayashi T."/>
            <person name="Toyoda A."/>
            <person name="Oliveira C."/>
            <person name="Osipova E."/>
            <person name="Leigh N.D."/>
            <person name="Simon A."/>
            <person name="Yun M.H."/>
        </authorList>
    </citation>
    <scope>NUCLEOTIDE SEQUENCE</scope>
    <source>
        <strain evidence="2">20211129_DDA</strain>
        <tissue evidence="2">Liver</tissue>
    </source>
</reference>
<dbReference type="EMBL" id="JANPWB010000004">
    <property type="protein sequence ID" value="KAJ1193474.1"/>
    <property type="molecule type" value="Genomic_DNA"/>
</dbReference>
<feature type="compositionally biased region" description="Low complexity" evidence="1">
    <location>
        <begin position="18"/>
        <end position="31"/>
    </location>
</feature>
<feature type="region of interest" description="Disordered" evidence="1">
    <location>
        <begin position="1"/>
        <end position="34"/>
    </location>
</feature>
<dbReference type="AlphaFoldDB" id="A0AAV7UWM8"/>
<dbReference type="Proteomes" id="UP001066276">
    <property type="component" value="Chromosome 2_2"/>
</dbReference>
<comment type="caution">
    <text evidence="2">The sequence shown here is derived from an EMBL/GenBank/DDBJ whole genome shotgun (WGS) entry which is preliminary data.</text>
</comment>
<organism evidence="2 3">
    <name type="scientific">Pleurodeles waltl</name>
    <name type="common">Iberian ribbed newt</name>
    <dbReference type="NCBI Taxonomy" id="8319"/>
    <lineage>
        <taxon>Eukaryota</taxon>
        <taxon>Metazoa</taxon>
        <taxon>Chordata</taxon>
        <taxon>Craniata</taxon>
        <taxon>Vertebrata</taxon>
        <taxon>Euteleostomi</taxon>
        <taxon>Amphibia</taxon>
        <taxon>Batrachia</taxon>
        <taxon>Caudata</taxon>
        <taxon>Salamandroidea</taxon>
        <taxon>Salamandridae</taxon>
        <taxon>Pleurodelinae</taxon>
        <taxon>Pleurodeles</taxon>
    </lineage>
</organism>
<name>A0AAV7UWM8_PLEWA</name>
<keyword evidence="3" id="KW-1185">Reference proteome</keyword>
<evidence type="ECO:0000313" key="3">
    <source>
        <dbReference type="Proteomes" id="UP001066276"/>
    </source>
</evidence>
<evidence type="ECO:0000313" key="2">
    <source>
        <dbReference type="EMBL" id="KAJ1193474.1"/>
    </source>
</evidence>
<evidence type="ECO:0000256" key="1">
    <source>
        <dbReference type="SAM" id="MobiDB-lite"/>
    </source>
</evidence>
<accession>A0AAV7UWM8</accession>
<protein>
    <submittedName>
        <fullName evidence="2">Uncharacterized protein</fullName>
    </submittedName>
</protein>